<dbReference type="InterPro" id="IPR001296">
    <property type="entry name" value="Glyco_trans_1"/>
</dbReference>
<evidence type="ECO:0000256" key="8">
    <source>
        <dbReference type="SAM" id="SignalP"/>
    </source>
</evidence>
<organism evidence="10 11">
    <name type="scientific">Gonapodya prolifera (strain JEL478)</name>
    <name type="common">Monoblepharis prolifera</name>
    <dbReference type="NCBI Taxonomy" id="1344416"/>
    <lineage>
        <taxon>Eukaryota</taxon>
        <taxon>Fungi</taxon>
        <taxon>Fungi incertae sedis</taxon>
        <taxon>Chytridiomycota</taxon>
        <taxon>Chytridiomycota incertae sedis</taxon>
        <taxon>Monoblepharidomycetes</taxon>
        <taxon>Monoblepharidales</taxon>
        <taxon>Gonapodyaceae</taxon>
        <taxon>Gonapodya</taxon>
    </lineage>
</organism>
<dbReference type="SUPFAM" id="SSF53756">
    <property type="entry name" value="UDP-Glycosyltransferase/glycogen phosphorylase"/>
    <property type="match status" value="1"/>
</dbReference>
<keyword evidence="6" id="KW-0539">Nucleus</keyword>
<feature type="region of interest" description="Disordered" evidence="7">
    <location>
        <begin position="26"/>
        <end position="63"/>
    </location>
</feature>
<dbReference type="GO" id="GO:0016757">
    <property type="term" value="F:glycosyltransferase activity"/>
    <property type="evidence" value="ECO:0007669"/>
    <property type="project" value="UniProtKB-KW"/>
</dbReference>
<dbReference type="EMBL" id="KQ965796">
    <property type="protein sequence ID" value="KXS11864.1"/>
    <property type="molecule type" value="Genomic_DNA"/>
</dbReference>
<evidence type="ECO:0000256" key="7">
    <source>
        <dbReference type="SAM" id="MobiDB-lite"/>
    </source>
</evidence>
<feature type="chain" id="PRO_5007295958" evidence="8">
    <location>
        <begin position="20"/>
        <end position="931"/>
    </location>
</feature>
<dbReference type="GO" id="GO:0003700">
    <property type="term" value="F:DNA-binding transcription factor activity"/>
    <property type="evidence" value="ECO:0007669"/>
    <property type="project" value="InterPro"/>
</dbReference>
<evidence type="ECO:0000259" key="9">
    <source>
        <dbReference type="PROSITE" id="PS51032"/>
    </source>
</evidence>
<dbReference type="SUPFAM" id="SSF53448">
    <property type="entry name" value="Nucleotide-diphospho-sugar transferases"/>
    <property type="match status" value="1"/>
</dbReference>
<dbReference type="Pfam" id="PF00534">
    <property type="entry name" value="Glycos_transf_1"/>
    <property type="match status" value="1"/>
</dbReference>
<evidence type="ECO:0000256" key="3">
    <source>
        <dbReference type="ARBA" id="ARBA00023015"/>
    </source>
</evidence>
<dbReference type="Proteomes" id="UP000070544">
    <property type="component" value="Unassembled WGS sequence"/>
</dbReference>
<dbReference type="STRING" id="1344416.A0A139A548"/>
<feature type="signal peptide" evidence="8">
    <location>
        <begin position="1"/>
        <end position="19"/>
    </location>
</feature>
<dbReference type="InterPro" id="IPR029044">
    <property type="entry name" value="Nucleotide-diphossugar_trans"/>
</dbReference>
<name>A0A139A548_GONPJ</name>
<keyword evidence="5" id="KW-0804">Transcription</keyword>
<dbReference type="PANTHER" id="PTHR46656:SF3">
    <property type="entry name" value="PUTATIVE-RELATED"/>
    <property type="match status" value="1"/>
</dbReference>
<dbReference type="InterPro" id="IPR016177">
    <property type="entry name" value="DNA-bd_dom_sf"/>
</dbReference>
<sequence length="931" mass="104941">MVIIGILLAIMFCISFWTGRVVTTTTTTTTKPSTPNVGSGSSPSSSSQSNSGSNSPSTSSSSKMSTSSVIYKIHLSGKAKGEVLVDKDVYEQFSGKPIWLAGTYVACTIDGKTTKLHDVVMGLFSNTLSQKKITKEGEMLMRTILQRKKGPQVISEEFGNAILVVENSKSGYIGVSKKGSRWRAIIGSIHIGMAETKEEAAFIYNVCAKLIYGESAKMNEVPVIDISEKLENINKVVQKFLIEKNETKKQSLTIQRNSDGVAIIKTSNTQEDILVDNEDYDTLYATRAASYSENIHRSRMDNNKTFRGVREVGKESFGYYIKKNGRNFTYGGFPSARNAAIARDKHANQLYGDKALLNFENEILIDLLYVRKRNKFEFGGIRVSRKAYGASIWYNGGHLWIEHSYAIEPLYGQNWRDSDLLKDDHIVKYSKENAWRGETLNSVFRVSFPFDISHPLPGVTAYIFCTFEFQKVYPEMFVNGTIETFKRLCEAGKIVPVPSQWCGNALDVIGVTNYIIVPHGVDPNIFHPCIADKSRLCHIFGPEFYDASKDPFIFLSVGSMFNNKAINHIVTAFEKLHKNKPNIRLMLKGFSSLYGIPPPLQQQLDALDKNVRSAIAFTAETDRDLAYLYNCSDVYVAPYYAEGFSMPVLEAFACGIPVIVTENGVSDEYLPKNGKGKSWLPIKSQMCKNEQGDIFVVPSEEDLFEKMKEIALNPNKYTRRAIIEGIETYTKRGYDWDSLANKLYEEMKKKNEYSIIIGVKEPQLAYPVAESLGEQCYVLNEGNYPSFSKLVNDIVMLSPTDIVIFCSHKIRPTCEDIQNILKRLNSGYALVTGYQYAFFGLHKALFKKIGMFDERFKIGGYEDNDLIIRLHEANLAYYESEEVAYVAVYSSAWKSKTSRFGKNGKIHLINFSTWQRDYKVVDIKSLTKVEK</sequence>
<evidence type="ECO:0000313" key="10">
    <source>
        <dbReference type="EMBL" id="KXS11864.1"/>
    </source>
</evidence>
<dbReference type="CDD" id="cd03801">
    <property type="entry name" value="GT4_PimA-like"/>
    <property type="match status" value="1"/>
</dbReference>
<keyword evidence="4" id="KW-0238">DNA-binding</keyword>
<reference evidence="10 11" key="1">
    <citation type="journal article" date="2015" name="Genome Biol. Evol.">
        <title>Phylogenomic analyses indicate that early fungi evolved digesting cell walls of algal ancestors of land plants.</title>
        <authorList>
            <person name="Chang Y."/>
            <person name="Wang S."/>
            <person name="Sekimoto S."/>
            <person name="Aerts A.L."/>
            <person name="Choi C."/>
            <person name="Clum A."/>
            <person name="LaButti K.M."/>
            <person name="Lindquist E.A."/>
            <person name="Yee Ngan C."/>
            <person name="Ohm R.A."/>
            <person name="Salamov A.A."/>
            <person name="Grigoriev I.V."/>
            <person name="Spatafora J.W."/>
            <person name="Berbee M.L."/>
        </authorList>
    </citation>
    <scope>NUCLEOTIDE SEQUENCE [LARGE SCALE GENOMIC DNA]</scope>
    <source>
        <strain evidence="10 11">JEL478</strain>
    </source>
</reference>
<gene>
    <name evidence="10" type="ORF">M427DRAFT_46865</name>
</gene>
<dbReference type="Gene3D" id="3.90.550.10">
    <property type="entry name" value="Spore Coat Polysaccharide Biosynthesis Protein SpsA, Chain A"/>
    <property type="match status" value="1"/>
</dbReference>
<dbReference type="GO" id="GO:0005634">
    <property type="term" value="C:nucleus"/>
    <property type="evidence" value="ECO:0007669"/>
    <property type="project" value="UniProtKB-SubCell"/>
</dbReference>
<dbReference type="GO" id="GO:0003677">
    <property type="term" value="F:DNA binding"/>
    <property type="evidence" value="ECO:0007669"/>
    <property type="project" value="UniProtKB-KW"/>
</dbReference>
<dbReference type="PROSITE" id="PS51032">
    <property type="entry name" value="AP2_ERF"/>
    <property type="match status" value="1"/>
</dbReference>
<feature type="domain" description="AP2/ERF" evidence="9">
    <location>
        <begin position="305"/>
        <end position="360"/>
    </location>
</feature>
<keyword evidence="3" id="KW-0805">Transcription regulation</keyword>
<dbReference type="OrthoDB" id="2147046at2759"/>
<dbReference type="AlphaFoldDB" id="A0A139A548"/>
<protein>
    <submittedName>
        <fullName evidence="10">Glycosyltransferase family 4 protein</fullName>
    </submittedName>
</protein>
<proteinExistence type="predicted"/>
<evidence type="ECO:0000256" key="2">
    <source>
        <dbReference type="ARBA" id="ARBA00022676"/>
    </source>
</evidence>
<dbReference type="InterPro" id="IPR036955">
    <property type="entry name" value="AP2/ERF_dom_sf"/>
</dbReference>
<dbReference type="Gene3D" id="3.30.730.10">
    <property type="entry name" value="AP2/ERF domain"/>
    <property type="match status" value="1"/>
</dbReference>
<evidence type="ECO:0000313" key="11">
    <source>
        <dbReference type="Proteomes" id="UP000070544"/>
    </source>
</evidence>
<comment type="subcellular location">
    <subcellularLocation>
        <location evidence="1">Nucleus</location>
    </subcellularLocation>
</comment>
<keyword evidence="10" id="KW-0808">Transferase</keyword>
<evidence type="ECO:0000256" key="1">
    <source>
        <dbReference type="ARBA" id="ARBA00004123"/>
    </source>
</evidence>
<keyword evidence="8" id="KW-0732">Signal</keyword>
<evidence type="ECO:0000256" key="5">
    <source>
        <dbReference type="ARBA" id="ARBA00023163"/>
    </source>
</evidence>
<accession>A0A139A548</accession>
<keyword evidence="11" id="KW-1185">Reference proteome</keyword>
<keyword evidence="2" id="KW-0328">Glycosyltransferase</keyword>
<dbReference type="PANTHER" id="PTHR46656">
    <property type="entry name" value="PUTATIVE-RELATED"/>
    <property type="match status" value="1"/>
</dbReference>
<dbReference type="SUPFAM" id="SSF54171">
    <property type="entry name" value="DNA-binding domain"/>
    <property type="match status" value="1"/>
</dbReference>
<evidence type="ECO:0000256" key="4">
    <source>
        <dbReference type="ARBA" id="ARBA00023125"/>
    </source>
</evidence>
<evidence type="ECO:0000256" key="6">
    <source>
        <dbReference type="ARBA" id="ARBA00023242"/>
    </source>
</evidence>
<dbReference type="InterPro" id="IPR001471">
    <property type="entry name" value="AP2/ERF_dom"/>
</dbReference>
<dbReference type="Gene3D" id="3.40.50.2000">
    <property type="entry name" value="Glycogen Phosphorylase B"/>
    <property type="match status" value="1"/>
</dbReference>